<comment type="caution">
    <text evidence="2">The sequence shown here is derived from an EMBL/GenBank/DDBJ whole genome shotgun (WGS) entry which is preliminary data.</text>
</comment>
<evidence type="ECO:0000256" key="1">
    <source>
        <dbReference type="SAM" id="MobiDB-lite"/>
    </source>
</evidence>
<dbReference type="Gene3D" id="3.90.280.10">
    <property type="entry name" value="PEBP-like"/>
    <property type="match status" value="1"/>
</dbReference>
<organism evidence="2 3">
    <name type="scientific">Luteimonas gilva</name>
    <dbReference type="NCBI Taxonomy" id="2572684"/>
    <lineage>
        <taxon>Bacteria</taxon>
        <taxon>Pseudomonadati</taxon>
        <taxon>Pseudomonadota</taxon>
        <taxon>Gammaproteobacteria</taxon>
        <taxon>Lysobacterales</taxon>
        <taxon>Lysobacteraceae</taxon>
        <taxon>Luteimonas</taxon>
    </lineage>
</organism>
<dbReference type="InterPro" id="IPR036610">
    <property type="entry name" value="PEBP-like_sf"/>
</dbReference>
<dbReference type="PANTHER" id="PTHR30289:SF1">
    <property type="entry name" value="PEBP (PHOSPHATIDYLETHANOLAMINE-BINDING PROTEIN) FAMILY PROTEIN"/>
    <property type="match status" value="1"/>
</dbReference>
<evidence type="ECO:0000313" key="2">
    <source>
        <dbReference type="EMBL" id="TKR30241.1"/>
    </source>
</evidence>
<feature type="region of interest" description="Disordered" evidence="1">
    <location>
        <begin position="99"/>
        <end position="121"/>
    </location>
</feature>
<dbReference type="Proteomes" id="UP000308707">
    <property type="component" value="Unassembled WGS sequence"/>
</dbReference>
<proteinExistence type="predicted"/>
<evidence type="ECO:0000313" key="3">
    <source>
        <dbReference type="Proteomes" id="UP000308707"/>
    </source>
</evidence>
<dbReference type="SUPFAM" id="SSF49777">
    <property type="entry name" value="PEBP-like"/>
    <property type="match status" value="1"/>
</dbReference>
<reference evidence="2 3" key="1">
    <citation type="submission" date="2019-04" db="EMBL/GenBank/DDBJ databases">
        <title>Reference strain of H23.</title>
        <authorList>
            <person name="Luo X."/>
        </authorList>
    </citation>
    <scope>NUCLEOTIDE SEQUENCE [LARGE SCALE GENOMIC DNA]</scope>
    <source>
        <strain evidence="2 3">H23</strain>
    </source>
</reference>
<sequence>MKLRSDSFDNGGRIPPEFAMGAVDGFGGNRNPHLAWDEVPPGARSFALLCIDGDAPTDPSLVGKEGVEIPADHPRGEFVHWAMADIPADVREIAAGSCSDGVTKQGKRSPQGPAGSRQGLNDYTGWFTGDAELGGDYFGYDGPYPPPNDLRTHRYVFRLFALGADKLELPAKFTAADVRKAAEGQVLAEAAVTGNYSLNPKVLAG</sequence>
<name>A0A4U5JNW9_9GAMM</name>
<dbReference type="Pfam" id="PF01161">
    <property type="entry name" value="PBP"/>
    <property type="match status" value="1"/>
</dbReference>
<keyword evidence="3" id="KW-1185">Reference proteome</keyword>
<gene>
    <name evidence="2" type="ORF">FCE95_08880</name>
</gene>
<dbReference type="AlphaFoldDB" id="A0A4U5JNW9"/>
<dbReference type="CDD" id="cd00865">
    <property type="entry name" value="PEBP_bact_arch"/>
    <property type="match status" value="1"/>
</dbReference>
<dbReference type="NCBIfam" id="TIGR00481">
    <property type="entry name" value="YbhB/YbcL family Raf kinase inhibitor-like protein"/>
    <property type="match status" value="1"/>
</dbReference>
<dbReference type="RefSeq" id="WP_137266671.1">
    <property type="nucleotide sequence ID" value="NZ_SZUA01000002.1"/>
</dbReference>
<dbReference type="OrthoDB" id="9797506at2"/>
<dbReference type="InterPro" id="IPR008914">
    <property type="entry name" value="PEBP"/>
</dbReference>
<protein>
    <submittedName>
        <fullName evidence="2">YbhB/YbcL family Raf kinase inhibitor-like protein</fullName>
    </submittedName>
</protein>
<accession>A0A4U5JNW9</accession>
<dbReference type="EMBL" id="SZUA01000002">
    <property type="protein sequence ID" value="TKR30241.1"/>
    <property type="molecule type" value="Genomic_DNA"/>
</dbReference>
<dbReference type="InterPro" id="IPR005247">
    <property type="entry name" value="YbhB_YbcL/LppC-like"/>
</dbReference>
<dbReference type="PANTHER" id="PTHR30289">
    <property type="entry name" value="UNCHARACTERIZED PROTEIN YBCL-RELATED"/>
    <property type="match status" value="1"/>
</dbReference>